<dbReference type="OrthoDB" id="8117292at2"/>
<organism evidence="3 4">
    <name type="scientific">Streptomyces sedi</name>
    <dbReference type="NCBI Taxonomy" id="555059"/>
    <lineage>
        <taxon>Bacteria</taxon>
        <taxon>Bacillati</taxon>
        <taxon>Actinomycetota</taxon>
        <taxon>Actinomycetes</taxon>
        <taxon>Kitasatosporales</taxon>
        <taxon>Streptomycetaceae</taxon>
        <taxon>Streptomyces</taxon>
    </lineage>
</organism>
<dbReference type="CDD" id="cd08899">
    <property type="entry name" value="SRPBCC_CalC_Aha1-like_6"/>
    <property type="match status" value="1"/>
</dbReference>
<dbReference type="AlphaFoldDB" id="A0A5C4V0S6"/>
<gene>
    <name evidence="3" type="ORF">FH715_15100</name>
</gene>
<dbReference type="SUPFAM" id="SSF55961">
    <property type="entry name" value="Bet v1-like"/>
    <property type="match status" value="1"/>
</dbReference>
<evidence type="ECO:0000313" key="4">
    <source>
        <dbReference type="Proteomes" id="UP000311713"/>
    </source>
</evidence>
<name>A0A5C4V0S6_9ACTN</name>
<accession>A0A5C4V0S6</accession>
<dbReference type="Proteomes" id="UP000311713">
    <property type="component" value="Unassembled WGS sequence"/>
</dbReference>
<dbReference type="EMBL" id="VDGT01000010">
    <property type="protein sequence ID" value="TNM29464.1"/>
    <property type="molecule type" value="Genomic_DNA"/>
</dbReference>
<dbReference type="InterPro" id="IPR013538">
    <property type="entry name" value="ASHA1/2-like_C"/>
</dbReference>
<dbReference type="Gene3D" id="3.30.530.20">
    <property type="match status" value="1"/>
</dbReference>
<protein>
    <submittedName>
        <fullName evidence="3">SRPBCC family protein</fullName>
    </submittedName>
</protein>
<evidence type="ECO:0000313" key="3">
    <source>
        <dbReference type="EMBL" id="TNM29464.1"/>
    </source>
</evidence>
<dbReference type="InterPro" id="IPR023393">
    <property type="entry name" value="START-like_dom_sf"/>
</dbReference>
<keyword evidence="4" id="KW-1185">Reference proteome</keyword>
<comment type="caution">
    <text evidence="3">The sequence shown here is derived from an EMBL/GenBank/DDBJ whole genome shotgun (WGS) entry which is preliminary data.</text>
</comment>
<proteinExistence type="inferred from homology"/>
<evidence type="ECO:0000256" key="1">
    <source>
        <dbReference type="ARBA" id="ARBA00006817"/>
    </source>
</evidence>
<dbReference type="Pfam" id="PF08327">
    <property type="entry name" value="AHSA1"/>
    <property type="match status" value="1"/>
</dbReference>
<sequence length="212" mass="23025">MTDLIDDINAVHRELGRRDIPAGAGRTVVLSRRYDATPEEVWDACTDPGRLARWMVPVTGELREGGAYQLEGNAGGEILACQRPALLRVTWVYGENVTERDVSEVTLRLSPEEHGATLLTLEHAAVDDPEFFEKYGPGATGVGWDLALFGLTRHLTGAPMPDPDRFHTTPEGRGFILEVSRRWGAAHAAAGASDESARRCAAETAAFFAPAE</sequence>
<dbReference type="RefSeq" id="WP_139645466.1">
    <property type="nucleotide sequence ID" value="NZ_BAAAZS010000075.1"/>
</dbReference>
<comment type="similarity">
    <text evidence="1">Belongs to the AHA1 family.</text>
</comment>
<evidence type="ECO:0000259" key="2">
    <source>
        <dbReference type="Pfam" id="PF08327"/>
    </source>
</evidence>
<reference evidence="3 4" key="1">
    <citation type="submission" date="2019-06" db="EMBL/GenBank/DDBJ databases">
        <title>Draft genome of Streptomyces sedi sp. JCM16909.</title>
        <authorList>
            <person name="Klykleung N."/>
            <person name="Tanasupawat S."/>
            <person name="Kudo T."/>
            <person name="Yuki M."/>
            <person name="Ohkuma M."/>
        </authorList>
    </citation>
    <scope>NUCLEOTIDE SEQUENCE [LARGE SCALE GENOMIC DNA]</scope>
    <source>
        <strain evidence="3 4">JCM 16909</strain>
    </source>
</reference>
<feature type="domain" description="Activator of Hsp90 ATPase homologue 1/2-like C-terminal" evidence="2">
    <location>
        <begin position="35"/>
        <end position="154"/>
    </location>
</feature>